<dbReference type="InterPro" id="IPR028098">
    <property type="entry name" value="Glyco_trans_4-like_N"/>
</dbReference>
<dbReference type="GO" id="GO:0016757">
    <property type="term" value="F:glycosyltransferase activity"/>
    <property type="evidence" value="ECO:0007669"/>
    <property type="project" value="InterPro"/>
</dbReference>
<evidence type="ECO:0000259" key="2">
    <source>
        <dbReference type="Pfam" id="PF13477"/>
    </source>
</evidence>
<dbReference type="AlphaFoldDB" id="A0A9X4FHG3"/>
<dbReference type="PANTHER" id="PTHR12526:SF638">
    <property type="entry name" value="SPORE COAT PROTEIN SA"/>
    <property type="match status" value="1"/>
</dbReference>
<organism evidence="3 4">
    <name type="scientific">Vibrio aestuarianus</name>
    <dbReference type="NCBI Taxonomy" id="28171"/>
    <lineage>
        <taxon>Bacteria</taxon>
        <taxon>Pseudomonadati</taxon>
        <taxon>Pseudomonadota</taxon>
        <taxon>Gammaproteobacteria</taxon>
        <taxon>Vibrionales</taxon>
        <taxon>Vibrionaceae</taxon>
        <taxon>Vibrio</taxon>
    </lineage>
</organism>
<gene>
    <name evidence="3" type="ORF">L9W73_15555</name>
</gene>
<dbReference type="Gene3D" id="3.40.50.2000">
    <property type="entry name" value="Glycogen Phosphorylase B"/>
    <property type="match status" value="2"/>
</dbReference>
<dbReference type="CDD" id="cd03808">
    <property type="entry name" value="GT4_CapM-like"/>
    <property type="match status" value="1"/>
</dbReference>
<evidence type="ECO:0000313" key="3">
    <source>
        <dbReference type="EMBL" id="MDE1358707.1"/>
    </source>
</evidence>
<reference evidence="3" key="1">
    <citation type="submission" date="2022-02" db="EMBL/GenBank/DDBJ databases">
        <title>Emergence and expansion in Europe of a Vibrio aestuarianus clonal complex pathogenic for oysters.</title>
        <authorList>
            <person name="Mesnil A."/>
            <person name="Travers M.-A."/>
        </authorList>
    </citation>
    <scope>NUCLEOTIDE SEQUENCE</scope>
    <source>
        <strain evidence="3">151-ITT-15-cp-1</strain>
    </source>
</reference>
<proteinExistence type="predicted"/>
<name>A0A9X4FHG3_9VIBR</name>
<dbReference type="GO" id="GO:1901135">
    <property type="term" value="P:carbohydrate derivative metabolic process"/>
    <property type="evidence" value="ECO:0007669"/>
    <property type="project" value="UniProtKB-ARBA"/>
</dbReference>
<dbReference type="Pfam" id="PF13477">
    <property type="entry name" value="Glyco_trans_4_2"/>
    <property type="match status" value="1"/>
</dbReference>
<sequence length="379" mass="42301">MKVLYLVNCSNFFRTHFVNLAISVKDQGHEVCIAAGNDIQKEYLESLGFSFVLIPLSRSGKGIVDELVSITAIFRLIQKFSPDYIHTFTIKPVLYGGIVCKIFSPFRKTKTISSITGLGSASMAQSRKGKILWAFLKLFYRCSLSGNKSKVLFENEDDRRFFLDSKIVTRDQTAIINGAGVDVNEFSPRSPSSSLISVVFVARLLRDKGVEEYIRAGEILRELNVPVELLLIGSTDPNNPSSMDDEDIAEANEKKYIRALGFRTDIAKCYQNSHIACLPSYREGLPKSLIEAAACGLPIITTDVPGCRQMVHNGRNGVLVPAKNSRALAMAIKDLVEDPIKRIKMGQESRKIAESKYSNEMIIESFFRVYGFKGQEKNE</sequence>
<dbReference type="SUPFAM" id="SSF53756">
    <property type="entry name" value="UDP-Glycosyltransferase/glycogen phosphorylase"/>
    <property type="match status" value="1"/>
</dbReference>
<comment type="caution">
    <text evidence="3">The sequence shown here is derived from an EMBL/GenBank/DDBJ whole genome shotgun (WGS) entry which is preliminary data.</text>
</comment>
<protein>
    <submittedName>
        <fullName evidence="3">Glycosyltransferase family 4 protein</fullName>
    </submittedName>
</protein>
<dbReference type="InterPro" id="IPR001296">
    <property type="entry name" value="Glyco_trans_1"/>
</dbReference>
<dbReference type="RefSeq" id="WP_274674202.1">
    <property type="nucleotide sequence ID" value="NZ_JAKNAP010000081.1"/>
</dbReference>
<feature type="domain" description="Glycosyltransferase subfamily 4-like N-terminal" evidence="2">
    <location>
        <begin position="2"/>
        <end position="151"/>
    </location>
</feature>
<feature type="domain" description="Glycosyl transferase family 1" evidence="1">
    <location>
        <begin position="198"/>
        <end position="351"/>
    </location>
</feature>
<dbReference type="PANTHER" id="PTHR12526">
    <property type="entry name" value="GLYCOSYLTRANSFERASE"/>
    <property type="match status" value="1"/>
</dbReference>
<accession>A0A9X4FHG3</accession>
<dbReference type="Proteomes" id="UP001140973">
    <property type="component" value="Unassembled WGS sequence"/>
</dbReference>
<dbReference type="EMBL" id="JAKNAP010000081">
    <property type="protein sequence ID" value="MDE1358707.1"/>
    <property type="molecule type" value="Genomic_DNA"/>
</dbReference>
<dbReference type="Pfam" id="PF00534">
    <property type="entry name" value="Glycos_transf_1"/>
    <property type="match status" value="1"/>
</dbReference>
<evidence type="ECO:0000313" key="4">
    <source>
        <dbReference type="Proteomes" id="UP001140973"/>
    </source>
</evidence>
<evidence type="ECO:0000259" key="1">
    <source>
        <dbReference type="Pfam" id="PF00534"/>
    </source>
</evidence>